<dbReference type="AlphaFoldDB" id="A0AAP8JDW8"/>
<evidence type="ECO:0008006" key="6">
    <source>
        <dbReference type="Google" id="ProtNLM"/>
    </source>
</evidence>
<sequence length="361" mass="41633">MNVQKNKVDNITPDLDESKENSLKDIIKSKDYPALANHLKEGINDYLKSDTFKNFLDFVSQFHHYSERNVRLILAQNPKTRHIASYNKWKEMDNPVKRGGKATYIYAPNPVIKRDENNKPMKDENGEVIKFMHYKLVPVFAESETTNPALLPQQIYNLPENLEDPKRFIKLYKGLESISPAPIQLTNIEGRANGYFRPSNNTIAVQEGMGEEMTLRTMIHEITHSILHTNSQASFGDPTYTRQEFEAESVSYIVSKHLGIDTSDYAFGYLSSWTNQGEKIDTFESSLATITKQAQTLIDKLDQTLEKVYTLNHPSNKFEERLEETRNRTKTKRAEPKEVTKNTDNKVVETDPKVNRPQRTR</sequence>
<dbReference type="InterPro" id="IPR013610">
    <property type="entry name" value="ArdC_N"/>
</dbReference>
<feature type="compositionally biased region" description="Basic and acidic residues" evidence="1">
    <location>
        <begin position="319"/>
        <end position="354"/>
    </location>
</feature>
<gene>
    <name evidence="4" type="ORF">BW154_06945</name>
</gene>
<organism evidence="4 5">
    <name type="scientific">Lactococcus lactis</name>
    <dbReference type="NCBI Taxonomy" id="1358"/>
    <lineage>
        <taxon>Bacteria</taxon>
        <taxon>Bacillati</taxon>
        <taxon>Bacillota</taxon>
        <taxon>Bacilli</taxon>
        <taxon>Lactobacillales</taxon>
        <taxon>Streptococcaceae</taxon>
        <taxon>Lactococcus</taxon>
    </lineage>
</organism>
<dbReference type="Proteomes" id="UP000225275">
    <property type="component" value="Unassembled WGS sequence"/>
</dbReference>
<evidence type="ECO:0000259" key="2">
    <source>
        <dbReference type="Pfam" id="PF06114"/>
    </source>
</evidence>
<feature type="region of interest" description="Disordered" evidence="1">
    <location>
        <begin position="319"/>
        <end position="361"/>
    </location>
</feature>
<accession>A0AAP8JDW8</accession>
<name>A0AAP8JDW8_9LACT</name>
<dbReference type="Pfam" id="PF08401">
    <property type="entry name" value="ArdcN"/>
    <property type="match status" value="1"/>
</dbReference>
<dbReference type="EMBL" id="MTJS01000002">
    <property type="protein sequence ID" value="PFG89205.1"/>
    <property type="molecule type" value="Genomic_DNA"/>
</dbReference>
<evidence type="ECO:0000259" key="3">
    <source>
        <dbReference type="Pfam" id="PF08401"/>
    </source>
</evidence>
<evidence type="ECO:0000313" key="4">
    <source>
        <dbReference type="EMBL" id="PFG89205.1"/>
    </source>
</evidence>
<feature type="domain" description="IrrE N-terminal-like" evidence="2">
    <location>
        <begin position="189"/>
        <end position="250"/>
    </location>
</feature>
<dbReference type="Gene3D" id="1.10.10.2910">
    <property type="match status" value="1"/>
</dbReference>
<feature type="domain" description="N-terminal" evidence="3">
    <location>
        <begin position="39"/>
        <end position="140"/>
    </location>
</feature>
<comment type="caution">
    <text evidence="4">The sequence shown here is derived from an EMBL/GenBank/DDBJ whole genome shotgun (WGS) entry which is preliminary data.</text>
</comment>
<dbReference type="RefSeq" id="WP_098393812.1">
    <property type="nucleotide sequence ID" value="NZ_JAOWLS010000001.1"/>
</dbReference>
<dbReference type="GO" id="GO:0003697">
    <property type="term" value="F:single-stranded DNA binding"/>
    <property type="evidence" value="ECO:0007669"/>
    <property type="project" value="InterPro"/>
</dbReference>
<reference evidence="4" key="2">
    <citation type="journal article" date="2018" name="Food Control">
        <title>Characterization of Lactococcus lactis isolates from herbs, fruits and vegetables for use as biopreservatives against Listeria monocytogenes in cheese.</title>
        <authorList>
            <person name="Ho V."/>
            <person name="Lo R."/>
            <person name="Bansal N."/>
            <person name="Turner M.S."/>
        </authorList>
    </citation>
    <scope>NUCLEOTIDE SEQUENCE</scope>
    <source>
        <strain evidence="4">537</strain>
    </source>
</reference>
<reference evidence="4" key="1">
    <citation type="submission" date="2017-01" db="EMBL/GenBank/DDBJ databases">
        <authorList>
            <person name="Lo R."/>
        </authorList>
    </citation>
    <scope>NUCLEOTIDE SEQUENCE</scope>
    <source>
        <strain evidence="4">537</strain>
    </source>
</reference>
<proteinExistence type="predicted"/>
<dbReference type="Pfam" id="PF06114">
    <property type="entry name" value="Peptidase_M78"/>
    <property type="match status" value="1"/>
</dbReference>
<dbReference type="InterPro" id="IPR010359">
    <property type="entry name" value="IrrE_HExxH"/>
</dbReference>
<evidence type="ECO:0000313" key="5">
    <source>
        <dbReference type="Proteomes" id="UP000225275"/>
    </source>
</evidence>
<protein>
    <recommendedName>
        <fullName evidence="6">LtrC-like protein</fullName>
    </recommendedName>
</protein>
<evidence type="ECO:0000256" key="1">
    <source>
        <dbReference type="SAM" id="MobiDB-lite"/>
    </source>
</evidence>